<feature type="transmembrane region" description="Helical" evidence="1">
    <location>
        <begin position="20"/>
        <end position="40"/>
    </location>
</feature>
<protein>
    <submittedName>
        <fullName evidence="2">Voltage-gated ClC-type chloride channel ClcB</fullName>
    </submittedName>
</protein>
<reference evidence="2 3" key="1">
    <citation type="submission" date="2018-06" db="EMBL/GenBank/DDBJ databases">
        <authorList>
            <consortium name="Pathogen Informatics"/>
            <person name="Doyle S."/>
        </authorList>
    </citation>
    <scope>NUCLEOTIDE SEQUENCE [LARGE SCALE GENOMIC DNA]</scope>
    <source>
        <strain evidence="2 3">NCTC10005</strain>
    </source>
</reference>
<accession>A0A377M1B6</accession>
<sequence length="41" mass="4576">MWLMTVSHALFLRLKLSPPWQLALGGLIVGMLSLLTPKVWG</sequence>
<keyword evidence="1" id="KW-0472">Membrane</keyword>
<evidence type="ECO:0000313" key="2">
    <source>
        <dbReference type="EMBL" id="STQ12209.1"/>
    </source>
</evidence>
<dbReference type="AlphaFoldDB" id="A0A377M1B6"/>
<evidence type="ECO:0000313" key="3">
    <source>
        <dbReference type="Proteomes" id="UP000255106"/>
    </source>
</evidence>
<keyword evidence="1" id="KW-0812">Transmembrane</keyword>
<name>A0A377M1B6_ENTCL</name>
<dbReference type="Proteomes" id="UP000255106">
    <property type="component" value="Unassembled WGS sequence"/>
</dbReference>
<dbReference type="EMBL" id="UGJB01000004">
    <property type="protein sequence ID" value="STQ12209.1"/>
    <property type="molecule type" value="Genomic_DNA"/>
</dbReference>
<proteinExistence type="predicted"/>
<keyword evidence="1" id="KW-1133">Transmembrane helix</keyword>
<organism evidence="2 3">
    <name type="scientific">Enterobacter cloacae</name>
    <dbReference type="NCBI Taxonomy" id="550"/>
    <lineage>
        <taxon>Bacteria</taxon>
        <taxon>Pseudomonadati</taxon>
        <taxon>Pseudomonadota</taxon>
        <taxon>Gammaproteobacteria</taxon>
        <taxon>Enterobacterales</taxon>
        <taxon>Enterobacteriaceae</taxon>
        <taxon>Enterobacter</taxon>
        <taxon>Enterobacter cloacae complex</taxon>
    </lineage>
</organism>
<evidence type="ECO:0000256" key="1">
    <source>
        <dbReference type="SAM" id="Phobius"/>
    </source>
</evidence>
<gene>
    <name evidence="2" type="primary">clcB_2</name>
    <name evidence="2" type="ORF">NCTC10005_04994</name>
</gene>